<dbReference type="EMBL" id="QUMX01000016">
    <property type="protein sequence ID" value="REG46159.1"/>
    <property type="molecule type" value="Genomic_DNA"/>
</dbReference>
<dbReference type="InterPro" id="IPR036461">
    <property type="entry name" value="Urease_betasu_sf"/>
</dbReference>
<dbReference type="Pfam" id="PF00547">
    <property type="entry name" value="Urease_gamma"/>
    <property type="match status" value="1"/>
</dbReference>
<dbReference type="NCBIfam" id="NF009671">
    <property type="entry name" value="PRK13192.1"/>
    <property type="match status" value="1"/>
</dbReference>
<name>A0AAQ0HGV4_PARVE</name>
<dbReference type="InterPro" id="IPR050069">
    <property type="entry name" value="Urease_subunit"/>
</dbReference>
<comment type="caution">
    <text evidence="5">The sequence shown here is derived from an EMBL/GenBank/DDBJ whole genome shotgun (WGS) entry which is preliminary data.</text>
</comment>
<dbReference type="EC" id="3.5.1.5" evidence="4"/>
<dbReference type="PIRSF" id="PIRSF001225">
    <property type="entry name" value="Urease_gammabeta"/>
    <property type="match status" value="1"/>
</dbReference>
<proteinExistence type="inferred from homology"/>
<dbReference type="InterPro" id="IPR002019">
    <property type="entry name" value="Urease_beta-like"/>
</dbReference>
<evidence type="ECO:0000313" key="6">
    <source>
        <dbReference type="Proteomes" id="UP000256794"/>
    </source>
</evidence>
<dbReference type="NCBIfam" id="TIGR00192">
    <property type="entry name" value="urease_beta"/>
    <property type="match status" value="1"/>
</dbReference>
<evidence type="ECO:0000313" key="5">
    <source>
        <dbReference type="EMBL" id="REG46159.1"/>
    </source>
</evidence>
<dbReference type="CDD" id="cd00407">
    <property type="entry name" value="Urease_beta"/>
    <property type="match status" value="1"/>
</dbReference>
<accession>A0AAQ0HGV4</accession>
<protein>
    <recommendedName>
        <fullName evidence="4">Urease subunit beta</fullName>
        <ecNumber evidence="4">3.5.1.5</ecNumber>
    </recommendedName>
    <alternativeName>
        <fullName evidence="4">Urea amidohydrolase subunit beta</fullName>
    </alternativeName>
</protein>
<dbReference type="Gene3D" id="2.10.150.10">
    <property type="entry name" value="Urease, beta subunit"/>
    <property type="match status" value="1"/>
</dbReference>
<dbReference type="InterPro" id="IPR008223">
    <property type="entry name" value="Urease_gamma-beta_su"/>
</dbReference>
<dbReference type="NCBIfam" id="NF009682">
    <property type="entry name" value="PRK13203.1"/>
    <property type="match status" value="1"/>
</dbReference>
<keyword evidence="4" id="KW-0963">Cytoplasm</keyword>
<dbReference type="GO" id="GO:0043419">
    <property type="term" value="P:urea catabolic process"/>
    <property type="evidence" value="ECO:0007669"/>
    <property type="project" value="UniProtKB-UniRule"/>
</dbReference>
<dbReference type="SUPFAM" id="SSF54111">
    <property type="entry name" value="Urease, gamma-subunit"/>
    <property type="match status" value="1"/>
</dbReference>
<dbReference type="InterPro" id="IPR002026">
    <property type="entry name" value="Urease_gamma/gamma-beta_su"/>
</dbReference>
<dbReference type="Proteomes" id="UP000256794">
    <property type="component" value="Unassembled WGS sequence"/>
</dbReference>
<evidence type="ECO:0000256" key="3">
    <source>
        <dbReference type="ARBA" id="ARBA00047778"/>
    </source>
</evidence>
<comment type="subunit">
    <text evidence="4">Heterotrimer of UreA (gamma), UreB (beta) and UreC (alpha) subunits. Three heterotrimers associate to form the active enzyme.</text>
</comment>
<dbReference type="PANTHER" id="PTHR33569:SF1">
    <property type="entry name" value="UREASE"/>
    <property type="match status" value="1"/>
</dbReference>
<evidence type="ECO:0000256" key="4">
    <source>
        <dbReference type="HAMAP-Rule" id="MF_01954"/>
    </source>
</evidence>
<comment type="similarity">
    <text evidence="4">Belongs to the urease beta subunit family.</text>
</comment>
<keyword evidence="6" id="KW-1185">Reference proteome</keyword>
<comment type="catalytic activity">
    <reaction evidence="3 4">
        <text>urea + 2 H2O + H(+) = hydrogencarbonate + 2 NH4(+)</text>
        <dbReference type="Rhea" id="RHEA:20557"/>
        <dbReference type="ChEBI" id="CHEBI:15377"/>
        <dbReference type="ChEBI" id="CHEBI:15378"/>
        <dbReference type="ChEBI" id="CHEBI:16199"/>
        <dbReference type="ChEBI" id="CHEBI:17544"/>
        <dbReference type="ChEBI" id="CHEBI:28938"/>
        <dbReference type="EC" id="3.5.1.5"/>
    </reaction>
</comment>
<dbReference type="Pfam" id="PF00699">
    <property type="entry name" value="Urease_beta"/>
    <property type="match status" value="1"/>
</dbReference>
<dbReference type="InterPro" id="IPR036463">
    <property type="entry name" value="Urease_gamma_sf"/>
</dbReference>
<dbReference type="SUPFAM" id="SSF51278">
    <property type="entry name" value="Urease, beta-subunit"/>
    <property type="match status" value="1"/>
</dbReference>
<keyword evidence="2 4" id="KW-0378">Hydrolase</keyword>
<dbReference type="AlphaFoldDB" id="A0AAQ0HGV4"/>
<dbReference type="PANTHER" id="PTHR33569">
    <property type="entry name" value="UREASE"/>
    <property type="match status" value="1"/>
</dbReference>
<dbReference type="GO" id="GO:0016151">
    <property type="term" value="F:nickel cation binding"/>
    <property type="evidence" value="ECO:0007669"/>
    <property type="project" value="InterPro"/>
</dbReference>
<sequence length="239" mass="25608">MTGLPPILRCDAMRLTPRETDRLLLFQAAQLARLRRANGLSLTEPEARALIADTICEGARAGGTVADMVALGSSALTEDDVMPGVAEMVPVVMVEALFPDGQKLVCVHDPIAPGKRSSDALPPRWRTGTEPVEVNSGRAILRLRVVSTADRPIQIGSHYHFFEVNPALHFDRQAAYGFRLDIPSATTLRFEPGDSRDVDLVAIGGARIVHGLAGLVDGPLDDPGIRSAAMARLATFLEG</sequence>
<dbReference type="Gene3D" id="3.30.280.10">
    <property type="entry name" value="Urease, gamma-like subunit"/>
    <property type="match status" value="1"/>
</dbReference>
<dbReference type="HAMAP" id="MF_01954">
    <property type="entry name" value="Urease_beta"/>
    <property type="match status" value="1"/>
</dbReference>
<dbReference type="GO" id="GO:0009039">
    <property type="term" value="F:urease activity"/>
    <property type="evidence" value="ECO:0007669"/>
    <property type="project" value="UniProtKB-UniRule"/>
</dbReference>
<dbReference type="NCBIfam" id="TIGR00193">
    <property type="entry name" value="urease_gam"/>
    <property type="match status" value="1"/>
</dbReference>
<evidence type="ECO:0000256" key="2">
    <source>
        <dbReference type="ARBA" id="ARBA00022801"/>
    </source>
</evidence>
<dbReference type="CDD" id="cd00390">
    <property type="entry name" value="Urease_gamma"/>
    <property type="match status" value="1"/>
</dbReference>
<evidence type="ECO:0000256" key="1">
    <source>
        <dbReference type="ARBA" id="ARBA00004897"/>
    </source>
</evidence>
<comment type="subcellular location">
    <subcellularLocation>
        <location evidence="4">Cytoplasm</location>
    </subcellularLocation>
</comment>
<gene>
    <name evidence="4" type="primary">ureB</name>
    <name evidence="5" type="ORF">ATH84_101619</name>
</gene>
<comment type="pathway">
    <text evidence="1 4">Nitrogen metabolism; urea degradation; CO(2) and NH(3) from urea (urease route): step 1/1.</text>
</comment>
<reference evidence="5 6" key="1">
    <citation type="submission" date="2018-08" db="EMBL/GenBank/DDBJ databases">
        <title>Genomic Encyclopedia of Archaeal and Bacterial Type Strains, Phase II (KMG-II): from individual species to whole genera.</title>
        <authorList>
            <person name="Goeker M."/>
        </authorList>
    </citation>
    <scope>NUCLEOTIDE SEQUENCE [LARGE SCALE GENOMIC DNA]</scope>
    <source>
        <strain evidence="5 6">DSM 582</strain>
    </source>
</reference>
<organism evidence="5 6">
    <name type="scientific">Paracoccus versutus</name>
    <name type="common">Thiobacillus versutus</name>
    <dbReference type="NCBI Taxonomy" id="34007"/>
    <lineage>
        <taxon>Bacteria</taxon>
        <taxon>Pseudomonadati</taxon>
        <taxon>Pseudomonadota</taxon>
        <taxon>Alphaproteobacteria</taxon>
        <taxon>Rhodobacterales</taxon>
        <taxon>Paracoccaceae</taxon>
        <taxon>Paracoccus</taxon>
    </lineage>
</organism>
<dbReference type="GO" id="GO:0035550">
    <property type="term" value="C:urease complex"/>
    <property type="evidence" value="ECO:0007669"/>
    <property type="project" value="InterPro"/>
</dbReference>